<keyword evidence="8" id="KW-1185">Reference proteome</keyword>
<dbReference type="CDD" id="cd02440">
    <property type="entry name" value="AdoMet_MTases"/>
    <property type="match status" value="1"/>
</dbReference>
<comment type="pathway">
    <text evidence="4">Phospholipid metabolism.</text>
</comment>
<dbReference type="PANTHER" id="PTHR44307:SF2">
    <property type="entry name" value="PHOSPHOETHANOLAMINE METHYLTRANSFERASE ISOFORM X1"/>
    <property type="match status" value="1"/>
</dbReference>
<dbReference type="AlphaFoldDB" id="A0A845QYE9"/>
<dbReference type="Pfam" id="PF13847">
    <property type="entry name" value="Methyltransf_31"/>
    <property type="match status" value="1"/>
</dbReference>
<dbReference type="GO" id="GO:0032259">
    <property type="term" value="P:methylation"/>
    <property type="evidence" value="ECO:0007669"/>
    <property type="project" value="UniProtKB-KW"/>
</dbReference>
<evidence type="ECO:0000256" key="1">
    <source>
        <dbReference type="ARBA" id="ARBA00005189"/>
    </source>
</evidence>
<protein>
    <submittedName>
        <fullName evidence="7">Class I SAM-dependent methyltransferase</fullName>
    </submittedName>
</protein>
<keyword evidence="3 7" id="KW-0808">Transferase</keyword>
<dbReference type="EMBL" id="QXXA01000001">
    <property type="protein sequence ID" value="NBI05413.1"/>
    <property type="molecule type" value="Genomic_DNA"/>
</dbReference>
<dbReference type="RefSeq" id="WP_160195922.1">
    <property type="nucleotide sequence ID" value="NZ_QXXA01000001.1"/>
</dbReference>
<dbReference type="SUPFAM" id="SSF53335">
    <property type="entry name" value="S-adenosyl-L-methionine-dependent methyltransferases"/>
    <property type="match status" value="1"/>
</dbReference>
<accession>A0A845QYE9</accession>
<evidence type="ECO:0000256" key="2">
    <source>
        <dbReference type="ARBA" id="ARBA00022603"/>
    </source>
</evidence>
<evidence type="ECO:0000256" key="4">
    <source>
        <dbReference type="ARBA" id="ARBA00025707"/>
    </source>
</evidence>
<name>A0A845QYE9_9CLOT</name>
<feature type="domain" description="Methyltransferase" evidence="6">
    <location>
        <begin position="34"/>
        <end position="152"/>
    </location>
</feature>
<proteinExistence type="predicted"/>
<dbReference type="OrthoDB" id="9772751at2"/>
<keyword evidence="5" id="KW-0175">Coiled coil</keyword>
<gene>
    <name evidence="7" type="ORF">D3Z33_00905</name>
</gene>
<dbReference type="InterPro" id="IPR029063">
    <property type="entry name" value="SAM-dependent_MTases_sf"/>
</dbReference>
<comment type="pathway">
    <text evidence="1">Lipid metabolism.</text>
</comment>
<feature type="coiled-coil region" evidence="5">
    <location>
        <begin position="204"/>
        <end position="231"/>
    </location>
</feature>
<dbReference type="GO" id="GO:0000234">
    <property type="term" value="F:phosphoethanolamine N-methyltransferase activity"/>
    <property type="evidence" value="ECO:0007669"/>
    <property type="project" value="UniProtKB-EC"/>
</dbReference>
<comment type="caution">
    <text evidence="7">The sequence shown here is derived from an EMBL/GenBank/DDBJ whole genome shotgun (WGS) entry which is preliminary data.</text>
</comment>
<evidence type="ECO:0000256" key="5">
    <source>
        <dbReference type="SAM" id="Coils"/>
    </source>
</evidence>
<dbReference type="Proteomes" id="UP000467132">
    <property type="component" value="Unassembled WGS sequence"/>
</dbReference>
<evidence type="ECO:0000256" key="3">
    <source>
        <dbReference type="ARBA" id="ARBA00022679"/>
    </source>
</evidence>
<reference evidence="7 8" key="1">
    <citation type="submission" date="2018-08" db="EMBL/GenBank/DDBJ databases">
        <title>Murine metabolic-syndrome-specific gut microbial biobank.</title>
        <authorList>
            <person name="Liu C."/>
        </authorList>
    </citation>
    <scope>NUCLEOTIDE SEQUENCE [LARGE SCALE GENOMIC DNA]</scope>
    <source>
        <strain evidence="7 8">583</strain>
    </source>
</reference>
<organism evidence="7 8">
    <name type="scientific">Senegalia massiliensis</name>
    <dbReference type="NCBI Taxonomy" id="1720316"/>
    <lineage>
        <taxon>Bacteria</taxon>
        <taxon>Bacillati</taxon>
        <taxon>Bacillota</taxon>
        <taxon>Clostridia</taxon>
        <taxon>Eubacteriales</taxon>
        <taxon>Clostridiaceae</taxon>
        <taxon>Senegalia</taxon>
    </lineage>
</organism>
<dbReference type="InterPro" id="IPR025714">
    <property type="entry name" value="Methyltranfer_dom"/>
</dbReference>
<evidence type="ECO:0000313" key="7">
    <source>
        <dbReference type="EMBL" id="NBI05413.1"/>
    </source>
</evidence>
<dbReference type="Gene3D" id="3.40.50.150">
    <property type="entry name" value="Vaccinia Virus protein VP39"/>
    <property type="match status" value="1"/>
</dbReference>
<evidence type="ECO:0000259" key="6">
    <source>
        <dbReference type="Pfam" id="PF13847"/>
    </source>
</evidence>
<sequence>MDIFYEIHKDIPREGPGDNDSTKQAITMLKDIPENSTILDIGCGPGMQTIELAKNINGKVFAIDINKTFLDRLVETSFNNNLSRKIEAKQMSMFSLEFKQDNFDVIWCEGAIFIIGFERGIQEWRNYIKIGGYLVVSEISWLRKDIPEEPKSFWESDYPEIKGIADNIKIIETSGYSPVGHFVIPESGWWKDYYNPLIDRINKLRKKYINNKEANNRLDNTQREIEMYEKYSDYYGYVFYIMKRID</sequence>
<keyword evidence="2 7" id="KW-0489">Methyltransferase</keyword>
<dbReference type="PANTHER" id="PTHR44307">
    <property type="entry name" value="PHOSPHOETHANOLAMINE METHYLTRANSFERASE"/>
    <property type="match status" value="1"/>
</dbReference>
<evidence type="ECO:0000313" key="8">
    <source>
        <dbReference type="Proteomes" id="UP000467132"/>
    </source>
</evidence>